<organism evidence="10">
    <name type="scientific">Thermosulfurimonas dismutans</name>
    <dbReference type="NCBI Taxonomy" id="999894"/>
    <lineage>
        <taxon>Bacteria</taxon>
        <taxon>Pseudomonadati</taxon>
        <taxon>Thermodesulfobacteriota</taxon>
        <taxon>Thermodesulfobacteria</taxon>
        <taxon>Thermodesulfobacteriales</taxon>
        <taxon>Thermodesulfobacteriaceae</taxon>
        <taxon>Thermosulfurimonas</taxon>
    </lineage>
</organism>
<dbReference type="GO" id="GO:0008168">
    <property type="term" value="F:methyltransferase activity"/>
    <property type="evidence" value="ECO:0007669"/>
    <property type="project" value="UniProtKB-KW"/>
</dbReference>
<dbReference type="InterPro" id="IPR015947">
    <property type="entry name" value="PUA-like_sf"/>
</dbReference>
<reference evidence="10" key="1">
    <citation type="journal article" date="2020" name="mSystems">
        <title>Genome- and Community-Level Interaction Insights into Carbon Utilization and Element Cycling Functions of Hydrothermarchaeota in Hydrothermal Sediment.</title>
        <authorList>
            <person name="Zhou Z."/>
            <person name="Liu Y."/>
            <person name="Xu W."/>
            <person name="Pan J."/>
            <person name="Luo Z.H."/>
            <person name="Li M."/>
        </authorList>
    </citation>
    <scope>NUCLEOTIDE SEQUENCE [LARGE SCALE GENOMIC DNA]</scope>
    <source>
        <strain evidence="10">HyVt-483</strain>
    </source>
</reference>
<gene>
    <name evidence="10" type="ORF">ENJ40_04770</name>
</gene>
<dbReference type="GO" id="GO:0003723">
    <property type="term" value="F:RNA binding"/>
    <property type="evidence" value="ECO:0007669"/>
    <property type="project" value="UniProtKB-KW"/>
</dbReference>
<dbReference type="PANTHER" id="PTHR42873:SF1">
    <property type="entry name" value="S-ADENOSYLMETHIONINE-DEPENDENT METHYLTRANSFERASE DOMAIN-CONTAINING PROTEIN"/>
    <property type="match status" value="1"/>
</dbReference>
<dbReference type="Gene3D" id="3.30.750.80">
    <property type="entry name" value="RNA methyltransferase domain (HRMD) like"/>
    <property type="match status" value="1"/>
</dbReference>
<dbReference type="InterPro" id="IPR041532">
    <property type="entry name" value="RlmI-like_PUA"/>
</dbReference>
<accession>A0A7C3CMY8</accession>
<dbReference type="Pfam" id="PF10672">
    <property type="entry name" value="Methyltrans_SAM"/>
    <property type="match status" value="1"/>
</dbReference>
<evidence type="ECO:0000256" key="5">
    <source>
        <dbReference type="ARBA" id="ARBA00022679"/>
    </source>
</evidence>
<dbReference type="CDD" id="cd02440">
    <property type="entry name" value="AdoMet_MTases"/>
    <property type="match status" value="1"/>
</dbReference>
<keyword evidence="4 10" id="KW-0489">Methyltransferase</keyword>
<dbReference type="CDD" id="cd11572">
    <property type="entry name" value="RlmI_M_like"/>
    <property type="match status" value="1"/>
</dbReference>
<evidence type="ECO:0000256" key="4">
    <source>
        <dbReference type="ARBA" id="ARBA00022603"/>
    </source>
</evidence>
<dbReference type="SUPFAM" id="SSF88697">
    <property type="entry name" value="PUA domain-like"/>
    <property type="match status" value="1"/>
</dbReference>
<dbReference type="AlphaFoldDB" id="A0A7C3CMY8"/>
<dbReference type="CDD" id="cd21153">
    <property type="entry name" value="PUA_RlmI"/>
    <property type="match status" value="1"/>
</dbReference>
<evidence type="ECO:0000313" key="10">
    <source>
        <dbReference type="EMBL" id="HFC97755.1"/>
    </source>
</evidence>
<proteinExistence type="inferred from homology"/>
<sequence length="385" mass="43753">MARIPEVRIRSRAVKKVLSGRLWLSRRDLLFLPEFEPGTEVRVLSPEGFFLARGYLNPQSLIPVRLLTRRDEPLSRDFFAARLRQALALRRTLYPEGCFRLIHAEGDGLPGLTVDVYGSVAVVQMTTAGIETRREEVLSALEEVLSPEVVVLRNDLSVRREEGLSLYTEVVRGRISGPVEVEMDGLKFLVDPLRGQKTGFFLDHRENRRFIRRLSAGRVVLDLYAYTGAFGLYALSGGARRVFSVERSEEALALAEETARRNGFADRFFPVQGRVEEFLRDAPDAELVILDPPAFVKSQRVFREGLRKYQEVNRRALSAMKRGFFFTSSCSRFVSAEDLLELVLREARGRSLNLLARHFQAPDHPQNPAHPETLYLKGFTFAVDL</sequence>
<keyword evidence="7" id="KW-0694">RNA-binding</keyword>
<dbReference type="Proteomes" id="UP000886043">
    <property type="component" value="Unassembled WGS sequence"/>
</dbReference>
<comment type="caution">
    <text evidence="10">The sequence shown here is derived from an EMBL/GenBank/DDBJ whole genome shotgun (WGS) entry which is preliminary data.</text>
</comment>
<protein>
    <submittedName>
        <fullName evidence="10">Class I SAM-dependent rRNA methyltransferase</fullName>
    </submittedName>
</protein>
<evidence type="ECO:0000256" key="6">
    <source>
        <dbReference type="ARBA" id="ARBA00022691"/>
    </source>
</evidence>
<keyword evidence="5" id="KW-0808">Transferase</keyword>
<dbReference type="SUPFAM" id="SSF53335">
    <property type="entry name" value="S-adenosyl-L-methionine-dependent methyltransferases"/>
    <property type="match status" value="1"/>
</dbReference>
<comment type="similarity">
    <text evidence="8">Belongs to the methyltransferase superfamily. RlmI family.</text>
</comment>
<dbReference type="EMBL" id="DRMH01000060">
    <property type="protein sequence ID" value="HFC97755.1"/>
    <property type="molecule type" value="Genomic_DNA"/>
</dbReference>
<dbReference type="Gene3D" id="2.30.130.10">
    <property type="entry name" value="PUA domain"/>
    <property type="match status" value="1"/>
</dbReference>
<evidence type="ECO:0000256" key="8">
    <source>
        <dbReference type="ARBA" id="ARBA00038091"/>
    </source>
</evidence>
<dbReference type="Pfam" id="PF17785">
    <property type="entry name" value="PUA_3"/>
    <property type="match status" value="1"/>
</dbReference>
<dbReference type="GO" id="GO:0006364">
    <property type="term" value="P:rRNA processing"/>
    <property type="evidence" value="ECO:0007669"/>
    <property type="project" value="UniProtKB-KW"/>
</dbReference>
<dbReference type="InterPro" id="IPR019614">
    <property type="entry name" value="SAM-dep_methyl-trfase"/>
</dbReference>
<dbReference type="SMART" id="SM00359">
    <property type="entry name" value="PUA"/>
    <property type="match status" value="1"/>
</dbReference>
<name>A0A7C3CMY8_9BACT</name>
<evidence type="ECO:0000259" key="9">
    <source>
        <dbReference type="SMART" id="SM00359"/>
    </source>
</evidence>
<comment type="subcellular location">
    <subcellularLocation>
        <location evidence="1">Cytoplasm</location>
    </subcellularLocation>
</comment>
<dbReference type="PANTHER" id="PTHR42873">
    <property type="entry name" value="RIBOSOMAL RNA LARGE SUBUNIT METHYLTRANSFERASE"/>
    <property type="match status" value="1"/>
</dbReference>
<keyword evidence="6" id="KW-0949">S-adenosyl-L-methionine</keyword>
<evidence type="ECO:0000256" key="3">
    <source>
        <dbReference type="ARBA" id="ARBA00022552"/>
    </source>
</evidence>
<dbReference type="PROSITE" id="PS50890">
    <property type="entry name" value="PUA"/>
    <property type="match status" value="1"/>
</dbReference>
<dbReference type="Gene3D" id="3.40.50.150">
    <property type="entry name" value="Vaccinia Virus protein VP39"/>
    <property type="match status" value="1"/>
</dbReference>
<evidence type="ECO:0000256" key="7">
    <source>
        <dbReference type="ARBA" id="ARBA00022884"/>
    </source>
</evidence>
<evidence type="ECO:0000256" key="1">
    <source>
        <dbReference type="ARBA" id="ARBA00004496"/>
    </source>
</evidence>
<dbReference type="GO" id="GO:0032259">
    <property type="term" value="P:methylation"/>
    <property type="evidence" value="ECO:0007669"/>
    <property type="project" value="UniProtKB-KW"/>
</dbReference>
<dbReference type="InterPro" id="IPR036974">
    <property type="entry name" value="PUA_sf"/>
</dbReference>
<dbReference type="InterPro" id="IPR029063">
    <property type="entry name" value="SAM-dependent_MTases_sf"/>
</dbReference>
<dbReference type="InterPro" id="IPR002478">
    <property type="entry name" value="PUA"/>
</dbReference>
<keyword evidence="3" id="KW-0698">rRNA processing</keyword>
<dbReference type="GO" id="GO:0005737">
    <property type="term" value="C:cytoplasm"/>
    <property type="evidence" value="ECO:0007669"/>
    <property type="project" value="UniProtKB-SubCell"/>
</dbReference>
<keyword evidence="2" id="KW-0963">Cytoplasm</keyword>
<evidence type="ECO:0000256" key="2">
    <source>
        <dbReference type="ARBA" id="ARBA00022490"/>
    </source>
</evidence>
<feature type="domain" description="PUA" evidence="9">
    <location>
        <begin position="5"/>
        <end position="88"/>
    </location>
</feature>